<dbReference type="InterPro" id="IPR000421">
    <property type="entry name" value="FA58C"/>
</dbReference>
<keyword evidence="14" id="KW-1185">Reference proteome</keyword>
<comment type="similarity">
    <text evidence="2">Belongs to the glycosyl hydrolase 29 family.</text>
</comment>
<dbReference type="SUPFAM" id="SSF51445">
    <property type="entry name" value="(Trans)glycosidases"/>
    <property type="match status" value="1"/>
</dbReference>
<dbReference type="EC" id="3.2.1.51" evidence="3"/>
<dbReference type="PANTHER" id="PTHR10030">
    <property type="entry name" value="ALPHA-L-FUCOSIDASE"/>
    <property type="match status" value="1"/>
</dbReference>
<dbReference type="EMBL" id="FNUC01000003">
    <property type="protein sequence ID" value="SEE49171.1"/>
    <property type="molecule type" value="Genomic_DNA"/>
</dbReference>
<name>A0A1H5JAT6_9ACTN</name>
<dbReference type="GO" id="GO:0006004">
    <property type="term" value="P:fucose metabolic process"/>
    <property type="evidence" value="ECO:0007669"/>
    <property type="project" value="InterPro"/>
</dbReference>
<evidence type="ECO:0000313" key="14">
    <source>
        <dbReference type="Proteomes" id="UP000181980"/>
    </source>
</evidence>
<feature type="signal peptide" evidence="11">
    <location>
        <begin position="1"/>
        <end position="23"/>
    </location>
</feature>
<dbReference type="GO" id="GO:0016139">
    <property type="term" value="P:glycoside catabolic process"/>
    <property type="evidence" value="ECO:0007669"/>
    <property type="project" value="TreeGrafter"/>
</dbReference>
<dbReference type="PRINTS" id="PR00741">
    <property type="entry name" value="GLHYDRLASE29"/>
</dbReference>
<dbReference type="SUPFAM" id="SSF49785">
    <property type="entry name" value="Galactose-binding domain-like"/>
    <property type="match status" value="1"/>
</dbReference>
<dbReference type="Proteomes" id="UP000181980">
    <property type="component" value="Unassembled WGS sequence"/>
</dbReference>
<dbReference type="Gene3D" id="2.60.120.260">
    <property type="entry name" value="Galactose-binding domain-like"/>
    <property type="match status" value="1"/>
</dbReference>
<protein>
    <recommendedName>
        <fullName evidence="3">alpha-L-fucosidase</fullName>
        <ecNumber evidence="3">3.2.1.51</ecNumber>
    </recommendedName>
</protein>
<feature type="region of interest" description="Disordered" evidence="10">
    <location>
        <begin position="465"/>
        <end position="490"/>
    </location>
</feature>
<dbReference type="Pfam" id="PF22633">
    <property type="entry name" value="F5_F8_type_C_2"/>
    <property type="match status" value="1"/>
</dbReference>
<dbReference type="Gene3D" id="3.20.20.80">
    <property type="entry name" value="Glycosidases"/>
    <property type="match status" value="1"/>
</dbReference>
<dbReference type="InterPro" id="IPR000933">
    <property type="entry name" value="Glyco_hydro_29"/>
</dbReference>
<keyword evidence="8" id="KW-1015">Disulfide bond</keyword>
<dbReference type="Pfam" id="PF01120">
    <property type="entry name" value="Alpha_L_fucos"/>
    <property type="match status" value="1"/>
</dbReference>
<evidence type="ECO:0000256" key="10">
    <source>
        <dbReference type="SAM" id="MobiDB-lite"/>
    </source>
</evidence>
<evidence type="ECO:0000259" key="12">
    <source>
        <dbReference type="PROSITE" id="PS50022"/>
    </source>
</evidence>
<evidence type="ECO:0000256" key="7">
    <source>
        <dbReference type="ARBA" id="ARBA00022837"/>
    </source>
</evidence>
<evidence type="ECO:0000256" key="11">
    <source>
        <dbReference type="SAM" id="SignalP"/>
    </source>
</evidence>
<feature type="domain" description="F5/8 type C" evidence="12">
    <location>
        <begin position="441"/>
        <end position="606"/>
    </location>
</feature>
<dbReference type="InterPro" id="IPR006585">
    <property type="entry name" value="FTP1"/>
</dbReference>
<gene>
    <name evidence="13" type="ORF">SAMN04488561_1496</name>
</gene>
<accession>A0A1H5JAT6</accession>
<proteinExistence type="inferred from homology"/>
<keyword evidence="6" id="KW-0378">Hydrolase</keyword>
<dbReference type="STRING" id="561176.SAMN04488561_1496"/>
<dbReference type="InterPro" id="IPR008979">
    <property type="entry name" value="Galactose-bd-like_sf"/>
</dbReference>
<evidence type="ECO:0000256" key="2">
    <source>
        <dbReference type="ARBA" id="ARBA00007951"/>
    </source>
</evidence>
<evidence type="ECO:0000256" key="5">
    <source>
        <dbReference type="ARBA" id="ARBA00022729"/>
    </source>
</evidence>
<feature type="chain" id="PRO_5010249152" description="alpha-L-fucosidase" evidence="11">
    <location>
        <begin position="24"/>
        <end position="606"/>
    </location>
</feature>
<dbReference type="PROSITE" id="PS50022">
    <property type="entry name" value="FA58C_3"/>
    <property type="match status" value="1"/>
</dbReference>
<reference evidence="14" key="1">
    <citation type="submission" date="2016-10" db="EMBL/GenBank/DDBJ databases">
        <authorList>
            <person name="Varghese N."/>
            <person name="Submissions S."/>
        </authorList>
    </citation>
    <scope>NUCLEOTIDE SEQUENCE [LARGE SCALE GENOMIC DNA]</scope>
    <source>
        <strain evidence="14">DSM 45237</strain>
    </source>
</reference>
<dbReference type="InterPro" id="IPR016286">
    <property type="entry name" value="FUC_metazoa-typ"/>
</dbReference>
<evidence type="ECO:0000256" key="4">
    <source>
        <dbReference type="ARBA" id="ARBA00022723"/>
    </source>
</evidence>
<dbReference type="SMART" id="SM00812">
    <property type="entry name" value="Alpha_L_fucos"/>
    <property type="match status" value="1"/>
</dbReference>
<organism evidence="13 14">
    <name type="scientific">Jiangella alba</name>
    <dbReference type="NCBI Taxonomy" id="561176"/>
    <lineage>
        <taxon>Bacteria</taxon>
        <taxon>Bacillati</taxon>
        <taxon>Actinomycetota</taxon>
        <taxon>Actinomycetes</taxon>
        <taxon>Jiangellales</taxon>
        <taxon>Jiangellaceae</taxon>
        <taxon>Jiangella</taxon>
    </lineage>
</organism>
<dbReference type="SMART" id="SM00607">
    <property type="entry name" value="FTP"/>
    <property type="match status" value="1"/>
</dbReference>
<dbReference type="PANTHER" id="PTHR10030:SF37">
    <property type="entry name" value="ALPHA-L-FUCOSIDASE-RELATED"/>
    <property type="match status" value="1"/>
</dbReference>
<dbReference type="GO" id="GO:0005764">
    <property type="term" value="C:lysosome"/>
    <property type="evidence" value="ECO:0007669"/>
    <property type="project" value="TreeGrafter"/>
</dbReference>
<evidence type="ECO:0000256" key="1">
    <source>
        <dbReference type="ARBA" id="ARBA00004071"/>
    </source>
</evidence>
<evidence type="ECO:0000256" key="6">
    <source>
        <dbReference type="ARBA" id="ARBA00022801"/>
    </source>
</evidence>
<keyword evidence="9" id="KW-0326">Glycosidase</keyword>
<evidence type="ECO:0000256" key="3">
    <source>
        <dbReference type="ARBA" id="ARBA00012662"/>
    </source>
</evidence>
<evidence type="ECO:0000256" key="9">
    <source>
        <dbReference type="ARBA" id="ARBA00023295"/>
    </source>
</evidence>
<sequence length="606" mass="66687">MLAVPAIVGAPVTMGLGASPASAAEGRPDVHDPGEVLASLRFGMFVHFNPSSVRGREIGWGRNAYRPGEPPYNQYRDPSVKADPVYDAAYREFLPERDWATKLAATAKAAGMKYLVFTAKHHDGYPNFRTDNVRRSFYTDFARTPMGRSGRDLTREIATATRDAGLKFGIYYSQRDWTQPDYVRGDYAAYYDYMLEHLVQLLTKYGKVDFMWYDHIPYADMAPFRPPLLNTIPRDLQQNILVNDRGYDTMGFEPVPPTLAGDYSTPEQRIGAFDPLRPWESCITITPGVWAWQPDLPTRDMTSVVETLVATSTGDGNLLLNVGPMKTGYIEDAAATTLREVGAWMAEHKASIVGTRGGPYRSGAVGGATYRDKTIYVHITDTIKPFKLRLPALNARVDSVSTLDGRAVPFEEDSNGDLLVDVAGLSKIGPDLVLELPVERKLTPEFATRETLAWHVVKPGTNLAAGKPVRQQSTGHGGVPERAVDGNTNGDWAAGTTTHTEVTREPWWQVDLGGPADLGQVWIYNRTGGDYGLRLSDFWVMASDTDFPPGDLATVRSAPSVTAVRIDGAAGDFRVVDLNGTGRFVRIQLESDNQALSLAEVEVYAR</sequence>
<keyword evidence="7" id="KW-0106">Calcium</keyword>
<comment type="function">
    <text evidence="1">Alpha-L-fucosidase is responsible for hydrolyzing the alpha-1,6-linked fucose joined to the reducing-end N-acetylglucosamine of the carbohydrate moieties of glycoproteins.</text>
</comment>
<dbReference type="InterPro" id="IPR057739">
    <property type="entry name" value="Glyco_hydro_29_N"/>
</dbReference>
<dbReference type="AlphaFoldDB" id="A0A1H5JAT6"/>
<dbReference type="GO" id="GO:0046872">
    <property type="term" value="F:metal ion binding"/>
    <property type="evidence" value="ECO:0007669"/>
    <property type="project" value="UniProtKB-KW"/>
</dbReference>
<keyword evidence="4" id="KW-0479">Metal-binding</keyword>
<dbReference type="InterPro" id="IPR017853">
    <property type="entry name" value="GH"/>
</dbReference>
<evidence type="ECO:0000313" key="13">
    <source>
        <dbReference type="EMBL" id="SEE49171.1"/>
    </source>
</evidence>
<keyword evidence="5 11" id="KW-0732">Signal</keyword>
<dbReference type="GO" id="GO:0004560">
    <property type="term" value="F:alpha-L-fucosidase activity"/>
    <property type="evidence" value="ECO:0007669"/>
    <property type="project" value="InterPro"/>
</dbReference>
<evidence type="ECO:0000256" key="8">
    <source>
        <dbReference type="ARBA" id="ARBA00023157"/>
    </source>
</evidence>